<dbReference type="InterPro" id="IPR037284">
    <property type="entry name" value="SUF_FeS_clus_asmbl_SufBD_sf"/>
</dbReference>
<evidence type="ECO:0000313" key="5">
    <source>
        <dbReference type="Proteomes" id="UP000886687"/>
    </source>
</evidence>
<dbReference type="InterPro" id="IPR055346">
    <property type="entry name" value="Fe-S_cluster_assembly_SufBD"/>
</dbReference>
<comment type="caution">
    <text evidence="4">The sequence shown here is derived from an EMBL/GenBank/DDBJ whole genome shotgun (WGS) entry which is preliminary data.</text>
</comment>
<protein>
    <submittedName>
        <fullName evidence="4">Fe-S cluster assembly protein SufD</fullName>
    </submittedName>
</protein>
<accession>A0A9E4N0I5</accession>
<dbReference type="InterPro" id="IPR045595">
    <property type="entry name" value="SufBD_N"/>
</dbReference>
<evidence type="ECO:0000313" key="4">
    <source>
        <dbReference type="EMBL" id="MCG7940622.1"/>
    </source>
</evidence>
<dbReference type="AlphaFoldDB" id="A0A9E4N0I5"/>
<dbReference type="SUPFAM" id="SSF101960">
    <property type="entry name" value="Stabilizer of iron transporter SufD"/>
    <property type="match status" value="1"/>
</dbReference>
<dbReference type="InterPro" id="IPR000825">
    <property type="entry name" value="SUF_FeS_clus_asmbl_SufBD_core"/>
</dbReference>
<sequence>MILSPSDYKRGTLQGIESLPMSSGDWMIDRRLAALERFETLGFPDRRSEAWRYTSVEGLLKQGFTAPAKSSQRDRDDGIQNHLLEIATLGRLVFIDGQFIEEHSVYPSEGVRVTSLKTAMATGDRQVLEAVGSLSGLGDDGFAALNLAGFQDGAVIRIAPDVRLDGPMELLHLSTDRVEGHKLPTRHLILLERGSQAELIERFISEDQQSSYFNHQVVEISLAEQATLSHKRIQMESRQAYHLSDLHIALQSKAAYYGVMAVIGGCWSRTFISNRFQQPDAHCELDGLYLVDDGQLTDFHLDIDHQLANCSSRENFKGILRGAGKAVFDGLIQVGKGAQKSEAHLHNANLMLSRQAEVDTKPQLTILADDVICSHGTSVGQLDDQAIFYLRSRGLDEQRARALLCQGFLAEIIEKFEHQALIELLNRRMNFVGLTEPETNHESLG</sequence>
<dbReference type="NCBIfam" id="TIGR01981">
    <property type="entry name" value="sufD"/>
    <property type="match status" value="1"/>
</dbReference>
<evidence type="ECO:0000259" key="3">
    <source>
        <dbReference type="Pfam" id="PF19295"/>
    </source>
</evidence>
<dbReference type="Pfam" id="PF19295">
    <property type="entry name" value="SufBD_N"/>
    <property type="match status" value="1"/>
</dbReference>
<feature type="domain" description="SUF system FeS cluster assembly SufBD core" evidence="2">
    <location>
        <begin position="181"/>
        <end position="408"/>
    </location>
</feature>
<dbReference type="Proteomes" id="UP000886687">
    <property type="component" value="Unassembled WGS sequence"/>
</dbReference>
<dbReference type="EMBL" id="JAEPDI010000014">
    <property type="protein sequence ID" value="MCG7940622.1"/>
    <property type="molecule type" value="Genomic_DNA"/>
</dbReference>
<evidence type="ECO:0000259" key="2">
    <source>
        <dbReference type="Pfam" id="PF01458"/>
    </source>
</evidence>
<evidence type="ECO:0000256" key="1">
    <source>
        <dbReference type="ARBA" id="ARBA00043967"/>
    </source>
</evidence>
<comment type="similarity">
    <text evidence="1">Belongs to the iron-sulfur cluster assembly SufBD family.</text>
</comment>
<dbReference type="InterPro" id="IPR011542">
    <property type="entry name" value="SUF_FeS_clus_asmbl_SufD"/>
</dbReference>
<reference evidence="4" key="1">
    <citation type="journal article" date="2021" name="Proc. Natl. Acad. Sci. U.S.A.">
        <title>Global biogeography of chemosynthetic symbionts reveals both localized and globally distributed symbiont groups. .</title>
        <authorList>
            <person name="Osvatic J.T."/>
            <person name="Wilkins L.G.E."/>
            <person name="Leibrecht L."/>
            <person name="Leray M."/>
            <person name="Zauner S."/>
            <person name="Polzin J."/>
            <person name="Camacho Y."/>
            <person name="Gros O."/>
            <person name="van Gils J.A."/>
            <person name="Eisen J.A."/>
            <person name="Petersen J.M."/>
            <person name="Yuen B."/>
        </authorList>
    </citation>
    <scope>NUCLEOTIDE SEQUENCE</scope>
    <source>
        <strain evidence="4">MAGL173</strain>
    </source>
</reference>
<proteinExistence type="inferred from homology"/>
<dbReference type="Pfam" id="PF01458">
    <property type="entry name" value="SUFBD_core"/>
    <property type="match status" value="1"/>
</dbReference>
<dbReference type="GO" id="GO:0016226">
    <property type="term" value="P:iron-sulfur cluster assembly"/>
    <property type="evidence" value="ECO:0007669"/>
    <property type="project" value="InterPro"/>
</dbReference>
<organism evidence="4 5">
    <name type="scientific">Candidatus Thiodiazotropha lotti</name>
    <dbReference type="NCBI Taxonomy" id="2792787"/>
    <lineage>
        <taxon>Bacteria</taxon>
        <taxon>Pseudomonadati</taxon>
        <taxon>Pseudomonadota</taxon>
        <taxon>Gammaproteobacteria</taxon>
        <taxon>Chromatiales</taxon>
        <taxon>Sedimenticolaceae</taxon>
        <taxon>Candidatus Thiodiazotropha</taxon>
    </lineage>
</organism>
<feature type="domain" description="SUF system FeS cluster assembly SufBD N-terminal" evidence="3">
    <location>
        <begin position="20"/>
        <end position="169"/>
    </location>
</feature>
<name>A0A9E4N0I5_9GAMM</name>
<gene>
    <name evidence="4" type="primary">sufD</name>
    <name evidence="4" type="ORF">JAZ04_17440</name>
</gene>
<dbReference type="PANTHER" id="PTHR43575:SF1">
    <property type="entry name" value="PROTEIN ABCI7, CHLOROPLASTIC"/>
    <property type="match status" value="1"/>
</dbReference>
<dbReference type="PANTHER" id="PTHR43575">
    <property type="entry name" value="PROTEIN ABCI7, CHLOROPLASTIC"/>
    <property type="match status" value="1"/>
</dbReference>